<dbReference type="InterPro" id="IPR003661">
    <property type="entry name" value="HisK_dim/P_dom"/>
</dbReference>
<dbReference type="SMART" id="SM00388">
    <property type="entry name" value="HisKA"/>
    <property type="match status" value="1"/>
</dbReference>
<evidence type="ECO:0000256" key="1">
    <source>
        <dbReference type="ARBA" id="ARBA00000085"/>
    </source>
</evidence>
<gene>
    <name evidence="7" type="ORF">EOE65_14280</name>
</gene>
<keyword evidence="3" id="KW-0597">Phosphoprotein</keyword>
<dbReference type="SMART" id="SM00091">
    <property type="entry name" value="PAS"/>
    <property type="match status" value="1"/>
</dbReference>
<dbReference type="InterPro" id="IPR004358">
    <property type="entry name" value="Sig_transdc_His_kin-like_C"/>
</dbReference>
<dbReference type="SMART" id="SM00387">
    <property type="entry name" value="HATPase_c"/>
    <property type="match status" value="1"/>
</dbReference>
<feature type="domain" description="PAS" evidence="5">
    <location>
        <begin position="19"/>
        <end position="90"/>
    </location>
</feature>
<comment type="catalytic activity">
    <reaction evidence="1">
        <text>ATP + protein L-histidine = ADP + protein N-phospho-L-histidine.</text>
        <dbReference type="EC" id="2.7.13.3"/>
    </reaction>
</comment>
<dbReference type="CDD" id="cd00082">
    <property type="entry name" value="HisKA"/>
    <property type="match status" value="1"/>
</dbReference>
<dbReference type="Pfam" id="PF08447">
    <property type="entry name" value="PAS_3"/>
    <property type="match status" value="1"/>
</dbReference>
<proteinExistence type="predicted"/>
<dbReference type="PRINTS" id="PR00344">
    <property type="entry name" value="BCTRLSENSOR"/>
</dbReference>
<dbReference type="EMBL" id="SACQ01000007">
    <property type="protein sequence ID" value="RVU29894.1"/>
    <property type="molecule type" value="Genomic_DNA"/>
</dbReference>
<dbReference type="GO" id="GO:0000155">
    <property type="term" value="F:phosphorelay sensor kinase activity"/>
    <property type="evidence" value="ECO:0007669"/>
    <property type="project" value="InterPro"/>
</dbReference>
<dbReference type="EC" id="2.7.13.3" evidence="2"/>
<name>A0A437Q5W5_9GAMM</name>
<evidence type="ECO:0000313" key="7">
    <source>
        <dbReference type="EMBL" id="RVU29894.1"/>
    </source>
</evidence>
<feature type="domain" description="Histidine kinase" evidence="4">
    <location>
        <begin position="166"/>
        <end position="384"/>
    </location>
</feature>
<dbReference type="InterPro" id="IPR035965">
    <property type="entry name" value="PAS-like_dom_sf"/>
</dbReference>
<dbReference type="InterPro" id="IPR000700">
    <property type="entry name" value="PAS-assoc_C"/>
</dbReference>
<keyword evidence="7" id="KW-0418">Kinase</keyword>
<dbReference type="PANTHER" id="PTHR43065:SF42">
    <property type="entry name" value="TWO-COMPONENT SENSOR PPRA"/>
    <property type="match status" value="1"/>
</dbReference>
<dbReference type="PROSITE" id="PS50112">
    <property type="entry name" value="PAS"/>
    <property type="match status" value="1"/>
</dbReference>
<accession>A0A437Q5W5</accession>
<dbReference type="Pfam" id="PF00512">
    <property type="entry name" value="HisKA"/>
    <property type="match status" value="1"/>
</dbReference>
<dbReference type="InterPro" id="IPR013655">
    <property type="entry name" value="PAS_fold_3"/>
</dbReference>
<organism evidence="7 8">
    <name type="scientific">Neptunomonas marina</name>
    <dbReference type="NCBI Taxonomy" id="1815562"/>
    <lineage>
        <taxon>Bacteria</taxon>
        <taxon>Pseudomonadati</taxon>
        <taxon>Pseudomonadota</taxon>
        <taxon>Gammaproteobacteria</taxon>
        <taxon>Oceanospirillales</taxon>
        <taxon>Oceanospirillaceae</taxon>
        <taxon>Neptunomonas</taxon>
    </lineage>
</organism>
<dbReference type="Proteomes" id="UP000282818">
    <property type="component" value="Unassembled WGS sequence"/>
</dbReference>
<dbReference type="Gene3D" id="3.30.565.10">
    <property type="entry name" value="Histidine kinase-like ATPase, C-terminal domain"/>
    <property type="match status" value="1"/>
</dbReference>
<dbReference type="Gene3D" id="3.30.450.20">
    <property type="entry name" value="PAS domain"/>
    <property type="match status" value="1"/>
</dbReference>
<dbReference type="InterPro" id="IPR003594">
    <property type="entry name" value="HATPase_dom"/>
</dbReference>
<dbReference type="PROSITE" id="PS50113">
    <property type="entry name" value="PAC"/>
    <property type="match status" value="1"/>
</dbReference>
<dbReference type="SMART" id="SM00086">
    <property type="entry name" value="PAC"/>
    <property type="match status" value="1"/>
</dbReference>
<keyword evidence="8" id="KW-1185">Reference proteome</keyword>
<protein>
    <recommendedName>
        <fullName evidence="2">histidine kinase</fullName>
        <ecNumber evidence="2">2.7.13.3</ecNumber>
    </recommendedName>
</protein>
<dbReference type="Gene3D" id="1.10.287.130">
    <property type="match status" value="1"/>
</dbReference>
<evidence type="ECO:0000256" key="3">
    <source>
        <dbReference type="ARBA" id="ARBA00022553"/>
    </source>
</evidence>
<dbReference type="InterPro" id="IPR001610">
    <property type="entry name" value="PAC"/>
</dbReference>
<reference evidence="7 8" key="1">
    <citation type="submission" date="2019-01" db="EMBL/GenBank/DDBJ databases">
        <authorList>
            <person name="Chen W.-M."/>
        </authorList>
    </citation>
    <scope>NUCLEOTIDE SEQUENCE [LARGE SCALE GENOMIC DNA]</scope>
    <source>
        <strain evidence="7 8">HPM-16</strain>
    </source>
</reference>
<dbReference type="Pfam" id="PF02518">
    <property type="entry name" value="HATPase_c"/>
    <property type="match status" value="1"/>
</dbReference>
<dbReference type="SUPFAM" id="SSF55874">
    <property type="entry name" value="ATPase domain of HSP90 chaperone/DNA topoisomerase II/histidine kinase"/>
    <property type="match status" value="1"/>
</dbReference>
<dbReference type="PANTHER" id="PTHR43065">
    <property type="entry name" value="SENSOR HISTIDINE KINASE"/>
    <property type="match status" value="1"/>
</dbReference>
<dbReference type="CDD" id="cd00130">
    <property type="entry name" value="PAS"/>
    <property type="match status" value="1"/>
</dbReference>
<dbReference type="InterPro" id="IPR005467">
    <property type="entry name" value="His_kinase_dom"/>
</dbReference>
<evidence type="ECO:0000259" key="4">
    <source>
        <dbReference type="PROSITE" id="PS50109"/>
    </source>
</evidence>
<evidence type="ECO:0000259" key="5">
    <source>
        <dbReference type="PROSITE" id="PS50112"/>
    </source>
</evidence>
<comment type="caution">
    <text evidence="7">The sequence shown here is derived from an EMBL/GenBank/DDBJ whole genome shotgun (WGS) entry which is preliminary data.</text>
</comment>
<dbReference type="InterPro" id="IPR036890">
    <property type="entry name" value="HATPase_C_sf"/>
</dbReference>
<dbReference type="InterPro" id="IPR000014">
    <property type="entry name" value="PAS"/>
</dbReference>
<sequence>MIPATPQHGMSALTDDAERNRLLAEMAEQSTDMISRHTPDEWRFIYASPAVEMLLGYSVDEIIGRSASELYHPDDRDDFERRRPTVVYQQGFYTHTYRFRRKDGAYTWLESTSRSIRDPESGELREILVVSRDVSHRIEADQRMQRYQEELSRAARLVAMGEMASGLAHELNQPLTAITNYVRGIERRIQATPAPTLDELVLPLEKIGKTSLRAGEILHRMMDFTRKREPTRSALSLHPVIEDLIEFCAHIAKAHNVTLENCVTRALPQITADKIQLEQVLLNLLTNAIEASHSNPDEPPRHVWVEASLCSNEEVIISVCDQGVGLGESSVDKLFEQFYTTKPEGLGMGLGISRSLVEAHGGSLSAENQIHGGAAFRIRLPGVISPN</sequence>
<dbReference type="NCBIfam" id="TIGR00229">
    <property type="entry name" value="sensory_box"/>
    <property type="match status" value="1"/>
</dbReference>
<dbReference type="InterPro" id="IPR036097">
    <property type="entry name" value="HisK_dim/P_sf"/>
</dbReference>
<keyword evidence="7" id="KW-0808">Transferase</keyword>
<feature type="domain" description="PAC" evidence="6">
    <location>
        <begin position="93"/>
        <end position="146"/>
    </location>
</feature>
<dbReference type="AlphaFoldDB" id="A0A437Q5W5"/>
<evidence type="ECO:0000313" key="8">
    <source>
        <dbReference type="Proteomes" id="UP000282818"/>
    </source>
</evidence>
<dbReference type="SUPFAM" id="SSF55785">
    <property type="entry name" value="PYP-like sensor domain (PAS domain)"/>
    <property type="match status" value="1"/>
</dbReference>
<dbReference type="PROSITE" id="PS50109">
    <property type="entry name" value="HIS_KIN"/>
    <property type="match status" value="1"/>
</dbReference>
<evidence type="ECO:0000256" key="2">
    <source>
        <dbReference type="ARBA" id="ARBA00012438"/>
    </source>
</evidence>
<evidence type="ECO:0000259" key="6">
    <source>
        <dbReference type="PROSITE" id="PS50113"/>
    </source>
</evidence>
<dbReference type="SUPFAM" id="SSF47384">
    <property type="entry name" value="Homodimeric domain of signal transducing histidine kinase"/>
    <property type="match status" value="1"/>
</dbReference>